<gene>
    <name evidence="2" type="ORF">JEU22_02935</name>
</gene>
<dbReference type="Proteomes" id="UP000637061">
    <property type="component" value="Unassembled WGS sequence"/>
</dbReference>
<name>A0A8I1EAG9_PSEPU</name>
<evidence type="ECO:0000313" key="2">
    <source>
        <dbReference type="EMBL" id="MBI6882855.1"/>
    </source>
</evidence>
<feature type="compositionally biased region" description="Basic and acidic residues" evidence="1">
    <location>
        <begin position="152"/>
        <end position="165"/>
    </location>
</feature>
<evidence type="ECO:0000256" key="1">
    <source>
        <dbReference type="SAM" id="MobiDB-lite"/>
    </source>
</evidence>
<dbReference type="RefSeq" id="WP_198746479.1">
    <property type="nucleotide sequence ID" value="NZ_JAEHTE010000002.1"/>
</dbReference>
<dbReference type="EMBL" id="JAEHTE010000002">
    <property type="protein sequence ID" value="MBI6882855.1"/>
    <property type="molecule type" value="Genomic_DNA"/>
</dbReference>
<protein>
    <submittedName>
        <fullName evidence="2">Uncharacterized protein</fullName>
    </submittedName>
</protein>
<sequence>MSEVREPGAGATSPDNSNIPSSADPADIQRGLAESPELTAIQKLEKRALALSEEIKQTELDGQKIDPNDTKAMSEHINLRRRQDAEGKALGEEIAKVAGANMGKTAPMMGQKMSLSIPVLNKAIELLIEALKQLMALISRGIGALVNLATGKEKEGSGKAAESEVKAGSPKKSFSLSVPVGGGVSANVGASNPKGPAPATSQEAEDALGKAIEKTTERHQEIKRQGAELEAGMDNDGDSPAPGGKGLKV</sequence>
<feature type="region of interest" description="Disordered" evidence="1">
    <location>
        <begin position="152"/>
        <end position="249"/>
    </location>
</feature>
<organism evidence="2 3">
    <name type="scientific">Pseudomonas putida</name>
    <name type="common">Arthrobacter siderocapsulatus</name>
    <dbReference type="NCBI Taxonomy" id="303"/>
    <lineage>
        <taxon>Bacteria</taxon>
        <taxon>Pseudomonadati</taxon>
        <taxon>Pseudomonadota</taxon>
        <taxon>Gammaproteobacteria</taxon>
        <taxon>Pseudomonadales</taxon>
        <taxon>Pseudomonadaceae</taxon>
        <taxon>Pseudomonas</taxon>
    </lineage>
</organism>
<comment type="caution">
    <text evidence="2">The sequence shown here is derived from an EMBL/GenBank/DDBJ whole genome shotgun (WGS) entry which is preliminary data.</text>
</comment>
<evidence type="ECO:0000313" key="3">
    <source>
        <dbReference type="Proteomes" id="UP000637061"/>
    </source>
</evidence>
<accession>A0A8I1EAG9</accession>
<reference evidence="2" key="1">
    <citation type="submission" date="2020-12" db="EMBL/GenBank/DDBJ databases">
        <title>Enhanced detection system for hospital associated transmission using whole genome sequencing surveillance.</title>
        <authorList>
            <person name="Harrison L.H."/>
            <person name="Van Tyne D."/>
            <person name="Marsh J.W."/>
            <person name="Griffith M.P."/>
            <person name="Snyder D.J."/>
            <person name="Cooper V.S."/>
            <person name="Mustapha M."/>
        </authorList>
    </citation>
    <scope>NUCLEOTIDE SEQUENCE</scope>
    <source>
        <strain evidence="2">PSB00042</strain>
    </source>
</reference>
<proteinExistence type="predicted"/>
<feature type="region of interest" description="Disordered" evidence="1">
    <location>
        <begin position="1"/>
        <end position="36"/>
    </location>
</feature>
<feature type="compositionally biased region" description="Basic and acidic residues" evidence="1">
    <location>
        <begin position="207"/>
        <end position="227"/>
    </location>
</feature>
<dbReference type="AlphaFoldDB" id="A0A8I1EAG9"/>